<dbReference type="EMBL" id="AP027924">
    <property type="protein sequence ID" value="BED91672.1"/>
    <property type="molecule type" value="Genomic_DNA"/>
</dbReference>
<name>A0AA48I2E0_9FIRM</name>
<feature type="domain" description="Baseplate structural protein Gp10 C-terminal" evidence="1">
    <location>
        <begin position="624"/>
        <end position="654"/>
    </location>
</feature>
<dbReference type="Pfam" id="PF05895">
    <property type="entry name" value="DUF859"/>
    <property type="match status" value="1"/>
</dbReference>
<reference evidence="2" key="1">
    <citation type="journal article" date="2023" name="ISME J.">
        <title>Emergence of putative energy parasites within Clostridia revealed by genome analysis of a novel endosymbiotic clade.</title>
        <authorList>
            <person name="Takahashi K."/>
            <person name="Kuwahara H."/>
            <person name="Horikawa Y."/>
            <person name="Izawa K."/>
            <person name="Kato D."/>
            <person name="Inagaki T."/>
            <person name="Yuki M."/>
            <person name="Ohkuma M."/>
            <person name="Hongoh Y."/>
        </authorList>
    </citation>
    <scope>NUCLEOTIDE SEQUENCE</scope>
    <source>
        <strain evidence="2">CfP3-15</strain>
    </source>
</reference>
<sequence>MATSSDMSTTNQYIKYTITITQNSQNVSNNTSNVYVYVRFRRTNTGYTTYGTGTIYCKIDGTTYSASITSDQKITENGIILFSKTLDITHNSDGSKTLTCSSWFSMSTVSSSEQSYSQTLTTIPRASSFSGGNGNIGSTTSITISRATTNFTHMLYYDIGDGWEIFARNVGISYTWTIPTSFYAKIPNSNSGTGTLWCETYNGSTYIGAANRSFTFYVTNSNPTFSSSQITYQDTNSNVVNITNNDQWIVRNKSNLTVTFTPAAGKNSATISSYNLTFNGNTYSYSSFSQSKTINFGAINLSSNTNISIQAIDSRGNSTTISKTITIYDWLPPTATINLARINNFESETNLKVDAQISSVNGKNSINYIKYRNRPTSSDIWSDYTEIENNTSYTTIFDNTISWNFEFTIADQFDSITYSQTLAKGLPIMFFDTQKISVGVNKFPVNDNSLDVDILNGNQTLNYDIISDWNESYTIVSNDSYYFTYNNGVFTSNNQGIANSTSNTCLKIDMINHENDAIVTVNYTISSESNYDYGNVLANTSSSHPSSTTTTGRFIHASGSSSSNASYTLTKGQVWYLHLQYYKDQSTNTGNDNFKINQITLSDTITSNQIQLKTGNEKAYPNPFYPINSIYISTNNSNPSTYFGGSWTLNGSGTLANVTCYYWQRIS</sequence>
<protein>
    <recommendedName>
        <fullName evidence="1">Baseplate structural protein Gp10 C-terminal domain-containing protein</fullName>
    </recommendedName>
</protein>
<dbReference type="InterPro" id="IPR008577">
    <property type="entry name" value="DUF859"/>
</dbReference>
<dbReference type="Pfam" id="PF21939">
    <property type="entry name" value="Gp10_C"/>
    <property type="match status" value="1"/>
</dbReference>
<dbReference type="KEGG" id="ips:CfP315_0184"/>
<dbReference type="AlphaFoldDB" id="A0AA48I2E0"/>
<evidence type="ECO:0000313" key="2">
    <source>
        <dbReference type="EMBL" id="BED91672.1"/>
    </source>
</evidence>
<evidence type="ECO:0000259" key="1">
    <source>
        <dbReference type="Pfam" id="PF21939"/>
    </source>
</evidence>
<dbReference type="InterPro" id="IPR053827">
    <property type="entry name" value="Gp10_C"/>
</dbReference>
<gene>
    <name evidence="2" type="ORF">CfP315_0184</name>
</gene>
<dbReference type="Proteomes" id="UP001337580">
    <property type="component" value="Chromosome"/>
</dbReference>
<organism evidence="2">
    <name type="scientific">Candidatus Improbicoccus pseudotrichonymphae</name>
    <dbReference type="NCBI Taxonomy" id="3033792"/>
    <lineage>
        <taxon>Bacteria</taxon>
        <taxon>Bacillati</taxon>
        <taxon>Bacillota</taxon>
        <taxon>Clostridia</taxon>
        <taxon>Candidatus Improbicoccus</taxon>
    </lineage>
</organism>
<accession>A0AA48I2E0</accession>
<proteinExistence type="predicted"/>